<proteinExistence type="predicted"/>
<organism evidence="1 2">
    <name type="scientific">Pistacia integerrima</name>
    <dbReference type="NCBI Taxonomy" id="434235"/>
    <lineage>
        <taxon>Eukaryota</taxon>
        <taxon>Viridiplantae</taxon>
        <taxon>Streptophyta</taxon>
        <taxon>Embryophyta</taxon>
        <taxon>Tracheophyta</taxon>
        <taxon>Spermatophyta</taxon>
        <taxon>Magnoliopsida</taxon>
        <taxon>eudicotyledons</taxon>
        <taxon>Gunneridae</taxon>
        <taxon>Pentapetalae</taxon>
        <taxon>rosids</taxon>
        <taxon>malvids</taxon>
        <taxon>Sapindales</taxon>
        <taxon>Anacardiaceae</taxon>
        <taxon>Pistacia</taxon>
    </lineage>
</organism>
<dbReference type="Proteomes" id="UP001163603">
    <property type="component" value="Chromosome 12"/>
</dbReference>
<protein>
    <submittedName>
        <fullName evidence="1">Uncharacterized protein</fullName>
    </submittedName>
</protein>
<keyword evidence="2" id="KW-1185">Reference proteome</keyword>
<sequence>MEEVGWDVGEEMEEVGVGIGERKWRKRVWELGRGSEVDLLGDKVDALSSLLEKIYMALDHYSPVLQHYSGVIETLKLVRRELGGKFTKPA</sequence>
<gene>
    <name evidence="1" type="ORF">Pint_11250</name>
</gene>
<evidence type="ECO:0000313" key="1">
    <source>
        <dbReference type="EMBL" id="KAJ0018891.1"/>
    </source>
</evidence>
<evidence type="ECO:0000313" key="2">
    <source>
        <dbReference type="Proteomes" id="UP001163603"/>
    </source>
</evidence>
<accession>A0ACC0XML4</accession>
<name>A0ACC0XML4_9ROSI</name>
<dbReference type="EMBL" id="CM047747">
    <property type="protein sequence ID" value="KAJ0018891.1"/>
    <property type="molecule type" value="Genomic_DNA"/>
</dbReference>
<reference evidence="2" key="1">
    <citation type="journal article" date="2023" name="G3 (Bethesda)">
        <title>Genome assembly and association tests identify interacting loci associated with vigor, precocity, and sex in interspecific pistachio rootstocks.</title>
        <authorList>
            <person name="Palmer W."/>
            <person name="Jacygrad E."/>
            <person name="Sagayaradj S."/>
            <person name="Cavanaugh K."/>
            <person name="Han R."/>
            <person name="Bertier L."/>
            <person name="Beede B."/>
            <person name="Kafkas S."/>
            <person name="Golino D."/>
            <person name="Preece J."/>
            <person name="Michelmore R."/>
        </authorList>
    </citation>
    <scope>NUCLEOTIDE SEQUENCE [LARGE SCALE GENOMIC DNA]</scope>
</reference>
<comment type="caution">
    <text evidence="1">The sequence shown here is derived from an EMBL/GenBank/DDBJ whole genome shotgun (WGS) entry which is preliminary data.</text>
</comment>